<dbReference type="WBParaSite" id="GPLIN_000538800">
    <property type="protein sequence ID" value="GPLIN_000538800"/>
    <property type="gene ID" value="GPLIN_000538800"/>
</dbReference>
<reference evidence="3" key="1">
    <citation type="submission" date="2014-05" db="EMBL/GenBank/DDBJ databases">
        <title>The genome and life-stage specific transcriptomes of Globodera pallida elucidate key aspects of plant parasitism by a cyst nematode.</title>
        <authorList>
            <person name="Cotton J.A."/>
            <person name="Lilley C.J."/>
            <person name="Jones L.M."/>
            <person name="Kikuchi T."/>
            <person name="Reid A.J."/>
            <person name="Thorpe P."/>
            <person name="Tsai I.J."/>
            <person name="Beasley H."/>
            <person name="Blok V."/>
            <person name="Cock P.J.A."/>
            <person name="Van den Akker S.E."/>
            <person name="Holroyd N."/>
            <person name="Hunt M."/>
            <person name="Mantelin S."/>
            <person name="Naghra H."/>
            <person name="Pain A."/>
            <person name="Palomares-Rius J.E."/>
            <person name="Zarowiecki M."/>
            <person name="Berriman M."/>
            <person name="Jones J.T."/>
            <person name="Urwin P.E."/>
        </authorList>
    </citation>
    <scope>NUCLEOTIDE SEQUENCE [LARGE SCALE GENOMIC DNA]</scope>
    <source>
        <strain evidence="3">Lindley</strain>
    </source>
</reference>
<dbReference type="InterPro" id="IPR001223">
    <property type="entry name" value="Glyco_hydro18_cat"/>
</dbReference>
<proteinExistence type="predicted"/>
<organism evidence="3 4">
    <name type="scientific">Globodera pallida</name>
    <name type="common">Potato cyst nematode worm</name>
    <name type="synonym">Heterodera pallida</name>
    <dbReference type="NCBI Taxonomy" id="36090"/>
    <lineage>
        <taxon>Eukaryota</taxon>
        <taxon>Metazoa</taxon>
        <taxon>Ecdysozoa</taxon>
        <taxon>Nematoda</taxon>
        <taxon>Chromadorea</taxon>
        <taxon>Rhabditida</taxon>
        <taxon>Tylenchina</taxon>
        <taxon>Tylenchomorpha</taxon>
        <taxon>Tylenchoidea</taxon>
        <taxon>Heteroderidae</taxon>
        <taxon>Heteroderinae</taxon>
        <taxon>Globodera</taxon>
    </lineage>
</organism>
<evidence type="ECO:0000313" key="4">
    <source>
        <dbReference type="WBParaSite" id="GPLIN_000538800"/>
    </source>
</evidence>
<dbReference type="PROSITE" id="PS51910">
    <property type="entry name" value="GH18_2"/>
    <property type="match status" value="1"/>
</dbReference>
<accession>A0A183BXP8</accession>
<protein>
    <submittedName>
        <fullName evidence="4">GH18 domain-containing protein</fullName>
    </submittedName>
</protein>
<dbReference type="AlphaFoldDB" id="A0A183BXP8"/>
<evidence type="ECO:0000256" key="1">
    <source>
        <dbReference type="SAM" id="SignalP"/>
    </source>
</evidence>
<keyword evidence="3" id="KW-1185">Reference proteome</keyword>
<name>A0A183BXP8_GLOPA</name>
<feature type="domain" description="GH18" evidence="2">
    <location>
        <begin position="24"/>
        <end position="90"/>
    </location>
</feature>
<keyword evidence="1" id="KW-0732">Signal</keyword>
<sequence>MNKFLGILFCAWIHQLAIVSVSSARLVGYYQGNRALTSDQAKKLTHLILALSVPDAEGNLSPLTSAQKQALKTGKSANSALKVLIAIGGA</sequence>
<dbReference type="Proteomes" id="UP000050741">
    <property type="component" value="Unassembled WGS sequence"/>
</dbReference>
<feature type="chain" id="PRO_5008146752" evidence="1">
    <location>
        <begin position="25"/>
        <end position="90"/>
    </location>
</feature>
<dbReference type="GO" id="GO:0005975">
    <property type="term" value="P:carbohydrate metabolic process"/>
    <property type="evidence" value="ECO:0007669"/>
    <property type="project" value="InterPro"/>
</dbReference>
<dbReference type="InterPro" id="IPR017853">
    <property type="entry name" value="GH"/>
</dbReference>
<dbReference type="SUPFAM" id="SSF51445">
    <property type="entry name" value="(Trans)glycosidases"/>
    <property type="match status" value="1"/>
</dbReference>
<evidence type="ECO:0000259" key="2">
    <source>
        <dbReference type="PROSITE" id="PS51910"/>
    </source>
</evidence>
<evidence type="ECO:0000313" key="3">
    <source>
        <dbReference type="Proteomes" id="UP000050741"/>
    </source>
</evidence>
<dbReference type="Gene3D" id="3.20.20.80">
    <property type="entry name" value="Glycosidases"/>
    <property type="match status" value="1"/>
</dbReference>
<feature type="signal peptide" evidence="1">
    <location>
        <begin position="1"/>
        <end position="24"/>
    </location>
</feature>
<reference evidence="4" key="2">
    <citation type="submission" date="2016-06" db="UniProtKB">
        <authorList>
            <consortium name="WormBaseParasite"/>
        </authorList>
    </citation>
    <scope>IDENTIFICATION</scope>
</reference>